<feature type="transmembrane region" description="Helical" evidence="3">
    <location>
        <begin position="48"/>
        <end position="69"/>
    </location>
</feature>
<sequence>MSYPANDVSKIGVESIPVEPPAAVDVAIEEKAIITPPPPSAPDGGIRAWLQVIGCWLVFFNVWGFTFSFGLFQNYYELVLLSSQSPSDISWIGTCASYLLIVIGVISGPLFDLGHYRTMLFGGAFMSCFGIMMLSLSSEYYQIILTQGICMGLGCGVLYVPGLALVSRSFTTHRAMALGIVTCGAPVGGIIYTITFDQLIEPLGFDWTVRVMGFIMLGSYVIAFPLLLWGAENTGDIGTGTARKLFDKAALKDTAFWMYTWANFFIFCGYLVPFFYIPSYAQLSLHMSRSLALYSIVVAQGASVIGRLFASAVALRIGVMIPWLTCASVSAILCLSWIGIRSNSAFFAFSALYGGFSGALIPLPPSIFPVVCPDPKVLGARLGMAQAIGATASLIGSPIAGALVADGNDSNSQNYLGLQLWSGLIMIVGALLLTGLWVTLVKRRNSGKLI</sequence>
<feature type="transmembrane region" description="Helical" evidence="3">
    <location>
        <begin position="118"/>
        <end position="137"/>
    </location>
</feature>
<feature type="transmembrane region" description="Helical" evidence="3">
    <location>
        <begin position="175"/>
        <end position="195"/>
    </location>
</feature>
<keyword evidence="3" id="KW-0812">Transmembrane</keyword>
<dbReference type="InterPro" id="IPR011701">
    <property type="entry name" value="MFS"/>
</dbReference>
<evidence type="ECO:0000256" key="2">
    <source>
        <dbReference type="ARBA" id="ARBA00006727"/>
    </source>
</evidence>
<comment type="subcellular location">
    <subcellularLocation>
        <location evidence="1">Membrane</location>
        <topology evidence="1">Multi-pass membrane protein</topology>
    </subcellularLocation>
</comment>
<dbReference type="PANTHER" id="PTHR11360:SF252">
    <property type="entry name" value="MAJOR FACILITATOR SUPERFAMILY (MFS) PROFILE DOMAIN-CONTAINING PROTEIN-RELATED"/>
    <property type="match status" value="1"/>
</dbReference>
<dbReference type="SUPFAM" id="SSF103473">
    <property type="entry name" value="MFS general substrate transporter"/>
    <property type="match status" value="1"/>
</dbReference>
<protein>
    <recommendedName>
        <fullName evidence="6">Major facilitator superfamily (MFS) profile domain-containing protein</fullName>
    </recommendedName>
</protein>
<evidence type="ECO:0000313" key="4">
    <source>
        <dbReference type="EMBL" id="KIX00462.1"/>
    </source>
</evidence>
<feature type="transmembrane region" description="Helical" evidence="3">
    <location>
        <begin position="207"/>
        <end position="229"/>
    </location>
</feature>
<dbReference type="OrthoDB" id="6509908at2759"/>
<dbReference type="InterPro" id="IPR050327">
    <property type="entry name" value="Proton-linked_MCT"/>
</dbReference>
<dbReference type="GeneID" id="25298673"/>
<dbReference type="Pfam" id="PF07690">
    <property type="entry name" value="MFS_1"/>
    <property type="match status" value="1"/>
</dbReference>
<dbReference type="AlphaFoldDB" id="A0A0D2FEI7"/>
<feature type="transmembrane region" description="Helical" evidence="3">
    <location>
        <begin position="384"/>
        <end position="405"/>
    </location>
</feature>
<dbReference type="VEuPathDB" id="FungiDB:Z518_10602"/>
<feature type="transmembrane region" description="Helical" evidence="3">
    <location>
        <begin position="143"/>
        <end position="166"/>
    </location>
</feature>
<dbReference type="GO" id="GO:0016020">
    <property type="term" value="C:membrane"/>
    <property type="evidence" value="ECO:0007669"/>
    <property type="project" value="UniProtKB-SubCell"/>
</dbReference>
<dbReference type="EMBL" id="KN847483">
    <property type="protein sequence ID" value="KIX00462.1"/>
    <property type="molecule type" value="Genomic_DNA"/>
</dbReference>
<dbReference type="PANTHER" id="PTHR11360">
    <property type="entry name" value="MONOCARBOXYLATE TRANSPORTER"/>
    <property type="match status" value="1"/>
</dbReference>
<proteinExistence type="inferred from homology"/>
<dbReference type="RefSeq" id="XP_013267598.1">
    <property type="nucleotide sequence ID" value="XM_013412144.1"/>
</dbReference>
<dbReference type="InterPro" id="IPR036259">
    <property type="entry name" value="MFS_trans_sf"/>
</dbReference>
<reference evidence="4 5" key="1">
    <citation type="submission" date="2015-01" db="EMBL/GenBank/DDBJ databases">
        <title>The Genome Sequence of Rhinocladiella mackenzie CBS 650.93.</title>
        <authorList>
            <consortium name="The Broad Institute Genomics Platform"/>
            <person name="Cuomo C."/>
            <person name="de Hoog S."/>
            <person name="Gorbushina A."/>
            <person name="Stielow B."/>
            <person name="Teixiera M."/>
            <person name="Abouelleil A."/>
            <person name="Chapman S.B."/>
            <person name="Priest M."/>
            <person name="Young S.K."/>
            <person name="Wortman J."/>
            <person name="Nusbaum C."/>
            <person name="Birren B."/>
        </authorList>
    </citation>
    <scope>NUCLEOTIDE SEQUENCE [LARGE SCALE GENOMIC DNA]</scope>
    <source>
        <strain evidence="4 5">CBS 650.93</strain>
    </source>
</reference>
<name>A0A0D2FEI7_9EURO</name>
<feature type="transmembrane region" description="Helical" evidence="3">
    <location>
        <begin position="256"/>
        <end position="279"/>
    </location>
</feature>
<keyword evidence="3" id="KW-1133">Transmembrane helix</keyword>
<feature type="transmembrane region" description="Helical" evidence="3">
    <location>
        <begin position="346"/>
        <end position="372"/>
    </location>
</feature>
<feature type="transmembrane region" description="Helical" evidence="3">
    <location>
        <begin position="291"/>
        <end position="310"/>
    </location>
</feature>
<keyword evidence="5" id="KW-1185">Reference proteome</keyword>
<evidence type="ECO:0000256" key="3">
    <source>
        <dbReference type="SAM" id="Phobius"/>
    </source>
</evidence>
<comment type="similarity">
    <text evidence="2">Belongs to the major facilitator superfamily. Monocarboxylate porter (TC 2.A.1.13) family.</text>
</comment>
<dbReference type="Proteomes" id="UP000053617">
    <property type="component" value="Unassembled WGS sequence"/>
</dbReference>
<accession>A0A0D2FEI7</accession>
<gene>
    <name evidence="4" type="ORF">Z518_10602</name>
</gene>
<feature type="transmembrane region" description="Helical" evidence="3">
    <location>
        <begin position="317"/>
        <end position="340"/>
    </location>
</feature>
<evidence type="ECO:0008006" key="6">
    <source>
        <dbReference type="Google" id="ProtNLM"/>
    </source>
</evidence>
<dbReference type="Gene3D" id="1.20.1250.20">
    <property type="entry name" value="MFS general substrate transporter like domains"/>
    <property type="match status" value="2"/>
</dbReference>
<dbReference type="HOGENOM" id="CLU_001265_1_1_1"/>
<dbReference type="GO" id="GO:0022857">
    <property type="term" value="F:transmembrane transporter activity"/>
    <property type="evidence" value="ECO:0007669"/>
    <property type="project" value="InterPro"/>
</dbReference>
<keyword evidence="3" id="KW-0472">Membrane</keyword>
<evidence type="ECO:0000256" key="1">
    <source>
        <dbReference type="ARBA" id="ARBA00004141"/>
    </source>
</evidence>
<organism evidence="4 5">
    <name type="scientific">Rhinocladiella mackenziei CBS 650.93</name>
    <dbReference type="NCBI Taxonomy" id="1442369"/>
    <lineage>
        <taxon>Eukaryota</taxon>
        <taxon>Fungi</taxon>
        <taxon>Dikarya</taxon>
        <taxon>Ascomycota</taxon>
        <taxon>Pezizomycotina</taxon>
        <taxon>Eurotiomycetes</taxon>
        <taxon>Chaetothyriomycetidae</taxon>
        <taxon>Chaetothyriales</taxon>
        <taxon>Herpotrichiellaceae</taxon>
        <taxon>Rhinocladiella</taxon>
    </lineage>
</organism>
<evidence type="ECO:0000313" key="5">
    <source>
        <dbReference type="Proteomes" id="UP000053617"/>
    </source>
</evidence>
<feature type="transmembrane region" description="Helical" evidence="3">
    <location>
        <begin position="420"/>
        <end position="441"/>
    </location>
</feature>
<feature type="transmembrane region" description="Helical" evidence="3">
    <location>
        <begin position="89"/>
        <end position="111"/>
    </location>
</feature>